<keyword evidence="2 5" id="KW-0479">Metal-binding</keyword>
<organism evidence="8 9">
    <name type="scientific">Phialocephala subalpina</name>
    <dbReference type="NCBI Taxonomy" id="576137"/>
    <lineage>
        <taxon>Eukaryota</taxon>
        <taxon>Fungi</taxon>
        <taxon>Dikarya</taxon>
        <taxon>Ascomycota</taxon>
        <taxon>Pezizomycotina</taxon>
        <taxon>Leotiomycetes</taxon>
        <taxon>Helotiales</taxon>
        <taxon>Mollisiaceae</taxon>
        <taxon>Phialocephala</taxon>
        <taxon>Phialocephala fortinii species complex</taxon>
    </lineage>
</organism>
<dbReference type="STRING" id="576137.A0A1L7X7C7"/>
<evidence type="ECO:0000256" key="2">
    <source>
        <dbReference type="ARBA" id="ARBA00022723"/>
    </source>
</evidence>
<dbReference type="GO" id="GO:0046872">
    <property type="term" value="F:metal ion binding"/>
    <property type="evidence" value="ECO:0007669"/>
    <property type="project" value="UniProtKB-UniRule"/>
</dbReference>
<dbReference type="Gene3D" id="3.10.120.10">
    <property type="entry name" value="Cytochrome b5-like heme/steroid binding domain"/>
    <property type="match status" value="1"/>
</dbReference>
<proteinExistence type="inferred from homology"/>
<feature type="compositionally biased region" description="Basic and acidic residues" evidence="6">
    <location>
        <begin position="264"/>
        <end position="276"/>
    </location>
</feature>
<dbReference type="OrthoDB" id="260519at2759"/>
<protein>
    <recommendedName>
        <fullName evidence="7">Cytochrome b5 heme-binding domain-containing protein</fullName>
    </recommendedName>
</protein>
<dbReference type="PANTHER" id="PTHR19359">
    <property type="entry name" value="CYTOCHROME B5"/>
    <property type="match status" value="1"/>
</dbReference>
<dbReference type="PROSITE" id="PS00191">
    <property type="entry name" value="CYTOCHROME_B5_1"/>
    <property type="match status" value="1"/>
</dbReference>
<evidence type="ECO:0000313" key="9">
    <source>
        <dbReference type="Proteomes" id="UP000184330"/>
    </source>
</evidence>
<dbReference type="InterPro" id="IPR018506">
    <property type="entry name" value="Cyt_B5_heme-BS"/>
</dbReference>
<evidence type="ECO:0000256" key="6">
    <source>
        <dbReference type="SAM" id="MobiDB-lite"/>
    </source>
</evidence>
<dbReference type="GO" id="GO:0020037">
    <property type="term" value="F:heme binding"/>
    <property type="evidence" value="ECO:0007669"/>
    <property type="project" value="UniProtKB-UniRule"/>
</dbReference>
<name>A0A1L7X7C7_9HELO</name>
<evidence type="ECO:0000256" key="3">
    <source>
        <dbReference type="ARBA" id="ARBA00023004"/>
    </source>
</evidence>
<keyword evidence="1 5" id="KW-0349">Heme</keyword>
<feature type="region of interest" description="Disordered" evidence="6">
    <location>
        <begin position="141"/>
        <end position="214"/>
    </location>
</feature>
<accession>A0A1L7X7C7</accession>
<feature type="region of interest" description="Disordered" evidence="6">
    <location>
        <begin position="347"/>
        <end position="390"/>
    </location>
</feature>
<dbReference type="SUPFAM" id="SSF55856">
    <property type="entry name" value="Cytochrome b5-like heme/steroid binding domain"/>
    <property type="match status" value="1"/>
</dbReference>
<feature type="domain" description="Cytochrome b5 heme-binding" evidence="7">
    <location>
        <begin position="16"/>
        <end position="98"/>
    </location>
</feature>
<sequence>MDPIMSPRYATRADDTALLSLDEFAQQKTNRCAWIGIKQKGEKEWTIYDVTDFIDFHPGGEDVLLRYAGRDASNVYNGKHGDNRINEIDKVSKVGIIDPKTITRAFELTGSLSKSTKTRPKPPKPQYMSVFCEQIAKDEKLRKKRKRPSGFEEESEIEEEIASTSKNTKKKAVRSSATTGKARGRPRKEETSIAKKYQRPAHKLTGARENIGKKSNIKVALHQAPGNKDPGSRTYPLVVSDIQPATTTSKRGRPPKVDSNLNEAKSRPNTDYETRDEEARLDATREAMEAEVNRLVEQGFVSPHDVPLSIHLNQELDSARRASLSGEAARGQGARRVSRAGMRRGTGCAIIKSGDPRWTGRPDGNIGPSNGYTMAMPSFPGPAGWPGNMP</sequence>
<dbReference type="InterPro" id="IPR001199">
    <property type="entry name" value="Cyt_B5-like_heme/steroid-bd"/>
</dbReference>
<dbReference type="EMBL" id="FJOG01000017">
    <property type="protein sequence ID" value="CZR60928.1"/>
    <property type="molecule type" value="Genomic_DNA"/>
</dbReference>
<dbReference type="GO" id="GO:0016020">
    <property type="term" value="C:membrane"/>
    <property type="evidence" value="ECO:0007669"/>
    <property type="project" value="TreeGrafter"/>
</dbReference>
<dbReference type="Pfam" id="PF00173">
    <property type="entry name" value="Cyt-b5"/>
    <property type="match status" value="1"/>
</dbReference>
<dbReference type="PROSITE" id="PS50255">
    <property type="entry name" value="CYTOCHROME_B5_2"/>
    <property type="match status" value="1"/>
</dbReference>
<dbReference type="AlphaFoldDB" id="A0A1L7X7C7"/>
<comment type="similarity">
    <text evidence="4 5">Belongs to the cytochrome b5 family.</text>
</comment>
<dbReference type="SMART" id="SM01117">
    <property type="entry name" value="Cyt-b5"/>
    <property type="match status" value="1"/>
</dbReference>
<evidence type="ECO:0000256" key="1">
    <source>
        <dbReference type="ARBA" id="ARBA00022617"/>
    </source>
</evidence>
<keyword evidence="9" id="KW-1185">Reference proteome</keyword>
<feature type="compositionally biased region" description="Acidic residues" evidence="6">
    <location>
        <begin position="151"/>
        <end position="161"/>
    </location>
</feature>
<dbReference type="Proteomes" id="UP000184330">
    <property type="component" value="Unassembled WGS sequence"/>
</dbReference>
<evidence type="ECO:0000256" key="5">
    <source>
        <dbReference type="RuleBase" id="RU362121"/>
    </source>
</evidence>
<evidence type="ECO:0000259" key="7">
    <source>
        <dbReference type="PROSITE" id="PS50255"/>
    </source>
</evidence>
<evidence type="ECO:0000313" key="8">
    <source>
        <dbReference type="EMBL" id="CZR60928.1"/>
    </source>
</evidence>
<feature type="region of interest" description="Disordered" evidence="6">
    <location>
        <begin position="243"/>
        <end position="276"/>
    </location>
</feature>
<evidence type="ECO:0000256" key="4">
    <source>
        <dbReference type="ARBA" id="ARBA00038168"/>
    </source>
</evidence>
<reference evidence="8 9" key="1">
    <citation type="submission" date="2016-03" db="EMBL/GenBank/DDBJ databases">
        <authorList>
            <person name="Ploux O."/>
        </authorList>
    </citation>
    <scope>NUCLEOTIDE SEQUENCE [LARGE SCALE GENOMIC DNA]</scope>
    <source>
        <strain evidence="8 9">UAMH 11012</strain>
    </source>
</reference>
<dbReference type="InterPro" id="IPR050668">
    <property type="entry name" value="Cytochrome_b5"/>
</dbReference>
<gene>
    <name evidence="8" type="ORF">PAC_10824</name>
</gene>
<dbReference type="InterPro" id="IPR036400">
    <property type="entry name" value="Cyt_B5-like_heme/steroid_sf"/>
</dbReference>
<keyword evidence="3 5" id="KW-0408">Iron</keyword>